<keyword evidence="1" id="KW-0472">Membrane</keyword>
<gene>
    <name evidence="2" type="ORF">I6G34_10035</name>
</gene>
<name>A0ABX6Y018_9GAMM</name>
<dbReference type="Pfam" id="PF12679">
    <property type="entry name" value="ABC2_membrane_2"/>
    <property type="match status" value="1"/>
</dbReference>
<keyword evidence="1" id="KW-1133">Transmembrane helix</keyword>
<keyword evidence="3" id="KW-1185">Reference proteome</keyword>
<dbReference type="RefSeq" id="WP_146030731.1">
    <property type="nucleotide sequence ID" value="NZ_CP065720.1"/>
</dbReference>
<evidence type="ECO:0000313" key="3">
    <source>
        <dbReference type="Proteomes" id="UP000595058"/>
    </source>
</evidence>
<sequence>MQIFSIALTGLRLAFRSHVILLAACCLLILALSVLLSAQFSGRQPSTVAMDIGLSVIRLLLPLALALITQELLSKEFERRYFLNTLSYPHTRHKILLGRLLAAALLLLVLLLVLAGTLALLTWLIEKSYSQGTPVLLGAPFIITIGFIGLDLLVLTAVAALLAVVATTSSFVLIGTFGFTLVARSFGTILELLTRNSAVVSDAENYRSSLGLLSYLLPDLSVLDVRMIALYGRMEFLPADWPWLVLANLTYTAGFLGIAVWALQRKRFS</sequence>
<reference evidence="2 3" key="1">
    <citation type="submission" date="2020-12" db="EMBL/GenBank/DDBJ databases">
        <title>FDA dAtabase for Regulatory Grade micrObial Sequences (FDA-ARGOS): Supporting development and validation of Infectious Disease Dx tests.</title>
        <authorList>
            <person name="Sproer C."/>
            <person name="Gronow S."/>
            <person name="Severitt S."/>
            <person name="Schroder I."/>
            <person name="Tallon L."/>
            <person name="Sadzewicz L."/>
            <person name="Zhao X."/>
            <person name="Boylan J."/>
            <person name="Ott S."/>
            <person name="Bowen H."/>
            <person name="Vavikolanu K."/>
            <person name="Mehta A."/>
            <person name="Aluvathingal J."/>
            <person name="Nadendla S."/>
            <person name="Lowell S."/>
            <person name="Myers T."/>
            <person name="Yan Y."/>
            <person name="Sichtig H."/>
        </authorList>
    </citation>
    <scope>NUCLEOTIDE SEQUENCE [LARGE SCALE GENOMIC DNA]</scope>
    <source>
        <strain evidence="2 3">FDAARGOS_877</strain>
    </source>
</reference>
<feature type="transmembrane region" description="Helical" evidence="1">
    <location>
        <begin position="171"/>
        <end position="190"/>
    </location>
</feature>
<dbReference type="Proteomes" id="UP000595058">
    <property type="component" value="Chromosome"/>
</dbReference>
<feature type="transmembrane region" description="Helical" evidence="1">
    <location>
        <begin position="52"/>
        <end position="73"/>
    </location>
</feature>
<dbReference type="GeneID" id="75213643"/>
<keyword evidence="1" id="KW-0812">Transmembrane</keyword>
<organism evidence="2 3">
    <name type="scientific">Stutzerimonas frequens</name>
    <dbReference type="NCBI Taxonomy" id="2968969"/>
    <lineage>
        <taxon>Bacteria</taxon>
        <taxon>Pseudomonadati</taxon>
        <taxon>Pseudomonadota</taxon>
        <taxon>Gammaproteobacteria</taxon>
        <taxon>Pseudomonadales</taxon>
        <taxon>Pseudomonadaceae</taxon>
        <taxon>Stutzerimonas</taxon>
    </lineage>
</organism>
<evidence type="ECO:0000256" key="1">
    <source>
        <dbReference type="SAM" id="Phobius"/>
    </source>
</evidence>
<protein>
    <submittedName>
        <fullName evidence="2">ABC transporter permease subunit</fullName>
    </submittedName>
</protein>
<feature type="transmembrane region" description="Helical" evidence="1">
    <location>
        <begin position="137"/>
        <end position="164"/>
    </location>
</feature>
<dbReference type="EMBL" id="CP065720">
    <property type="protein sequence ID" value="QPT19670.1"/>
    <property type="molecule type" value="Genomic_DNA"/>
</dbReference>
<feature type="transmembrane region" description="Helical" evidence="1">
    <location>
        <begin position="20"/>
        <end position="40"/>
    </location>
</feature>
<proteinExistence type="predicted"/>
<evidence type="ECO:0000313" key="2">
    <source>
        <dbReference type="EMBL" id="QPT19670.1"/>
    </source>
</evidence>
<feature type="transmembrane region" description="Helical" evidence="1">
    <location>
        <begin position="100"/>
        <end position="125"/>
    </location>
</feature>
<feature type="transmembrane region" description="Helical" evidence="1">
    <location>
        <begin position="241"/>
        <end position="263"/>
    </location>
</feature>
<accession>A0ABX6Y018</accession>